<dbReference type="Pfam" id="PF10197">
    <property type="entry name" value="Cir_N"/>
    <property type="match status" value="1"/>
</dbReference>
<accession>B0EG87</accession>
<gene>
    <name evidence="4" type="ORF">EDI_009770</name>
</gene>
<dbReference type="eggNOG" id="ENOG502RHFP">
    <property type="taxonomic scope" value="Eukaryota"/>
</dbReference>
<evidence type="ECO:0000259" key="3">
    <source>
        <dbReference type="SMART" id="SM01083"/>
    </source>
</evidence>
<evidence type="ECO:0000313" key="5">
    <source>
        <dbReference type="Proteomes" id="UP000008076"/>
    </source>
</evidence>
<dbReference type="Proteomes" id="UP000008076">
    <property type="component" value="Unassembled WGS sequence"/>
</dbReference>
<keyword evidence="1" id="KW-0175">Coiled coil</keyword>
<evidence type="ECO:0000313" key="4">
    <source>
        <dbReference type="EMBL" id="EDR26464.1"/>
    </source>
</evidence>
<protein>
    <recommendedName>
        <fullName evidence="3">CBF1-interacting co-repressor CIR N-terminal domain-containing protein</fullName>
    </recommendedName>
</protein>
<reference evidence="5" key="1">
    <citation type="submission" date="2007-12" db="EMBL/GenBank/DDBJ databases">
        <title>Annotation of Entamoeba dispar SAW760.</title>
        <authorList>
            <person name="Lorenzi H."/>
            <person name="Inman J."/>
            <person name="Schobel S."/>
            <person name="Amedeo P."/>
            <person name="Caler E."/>
        </authorList>
    </citation>
    <scope>NUCLEOTIDE SEQUENCE [LARGE SCALE GENOMIC DNA]</scope>
    <source>
        <strain evidence="5">ATCC PRA-260 / SAW760</strain>
    </source>
</reference>
<dbReference type="AlphaFoldDB" id="B0EG87"/>
<name>B0EG87_ENTDS</name>
<organism evidence="5">
    <name type="scientific">Entamoeba dispar (strain ATCC PRA-260 / SAW760)</name>
    <dbReference type="NCBI Taxonomy" id="370354"/>
    <lineage>
        <taxon>Eukaryota</taxon>
        <taxon>Amoebozoa</taxon>
        <taxon>Evosea</taxon>
        <taxon>Archamoebae</taxon>
        <taxon>Mastigamoebida</taxon>
        <taxon>Entamoebidae</taxon>
        <taxon>Entamoeba</taxon>
    </lineage>
</organism>
<dbReference type="KEGG" id="edi:EDI_009770"/>
<dbReference type="GeneID" id="5882294"/>
<feature type="domain" description="CBF1-interacting co-repressor CIR N-terminal" evidence="3">
    <location>
        <begin position="8"/>
        <end position="44"/>
    </location>
</feature>
<dbReference type="SMART" id="SM01083">
    <property type="entry name" value="Cir_N"/>
    <property type="match status" value="1"/>
</dbReference>
<dbReference type="OMA" id="TKESQIM"/>
<evidence type="ECO:0000256" key="1">
    <source>
        <dbReference type="SAM" id="Coils"/>
    </source>
</evidence>
<dbReference type="VEuPathDB" id="AmoebaDB:EDI_009770"/>
<dbReference type="OrthoDB" id="30618at2759"/>
<keyword evidence="5" id="KW-1185">Reference proteome</keyword>
<dbReference type="RefSeq" id="XP_001737266.1">
    <property type="nucleotide sequence ID" value="XM_001737214.1"/>
</dbReference>
<feature type="compositionally biased region" description="Basic and acidic residues" evidence="2">
    <location>
        <begin position="87"/>
        <end position="109"/>
    </location>
</feature>
<sequence length="130" mass="15637">MSFLSKKRWHVGNYKNRLKVELAEQEAKEKEEKEKKRLKEINEQKEVLESIEKELGKEKAIEVARQIQTSFVYEPPPGYSVFIEQTTEQKEKKREEEKPKRNNNFKDFKKKLKEDPIKRCGEKDIEQLLI</sequence>
<evidence type="ECO:0000256" key="2">
    <source>
        <dbReference type="SAM" id="MobiDB-lite"/>
    </source>
</evidence>
<dbReference type="InterPro" id="IPR019339">
    <property type="entry name" value="CIR_N_dom"/>
</dbReference>
<proteinExistence type="predicted"/>
<feature type="coiled-coil region" evidence="1">
    <location>
        <begin position="15"/>
        <end position="61"/>
    </location>
</feature>
<dbReference type="EMBL" id="DS549187">
    <property type="protein sequence ID" value="EDR26464.1"/>
    <property type="molecule type" value="Genomic_DNA"/>
</dbReference>
<feature type="region of interest" description="Disordered" evidence="2">
    <location>
        <begin position="86"/>
        <end position="109"/>
    </location>
</feature>